<dbReference type="GO" id="GO:0016874">
    <property type="term" value="F:ligase activity"/>
    <property type="evidence" value="ECO:0007669"/>
    <property type="project" value="UniProtKB-KW"/>
</dbReference>
<feature type="region of interest" description="Disordered" evidence="1">
    <location>
        <begin position="36"/>
        <end position="68"/>
    </location>
</feature>
<dbReference type="Pfam" id="PF10469">
    <property type="entry name" value="AKAP7_NLS"/>
    <property type="match status" value="1"/>
</dbReference>
<accession>A0A397TC19</accession>
<dbReference type="InterPro" id="IPR019510">
    <property type="entry name" value="AKAP7-like_phosphoesterase"/>
</dbReference>
<dbReference type="STRING" id="658196.A0A397TC19"/>
<dbReference type="GO" id="GO:0005829">
    <property type="term" value="C:cytosol"/>
    <property type="evidence" value="ECO:0007669"/>
    <property type="project" value="TreeGrafter"/>
</dbReference>
<keyword evidence="3" id="KW-0436">Ligase</keyword>
<sequence>MEESNPELKNNKQYIDTSIKEEISLAFNLKPENQQLLSASRKKHESRPFKKTKRLTKDDESTGNGSDEIMSGKIGTNLLANATLTLAKSSVKVKKARPNYFLSVRLDSQGIQENFYEFFNYVTKKFPEYKKMLITPQQIHITLFVLHLGNEDNIRDAKNCLLNNKEITKEFFPSYKPSLHFQGIDVFNGGRVVYTRPENSDGLATFTEFTYALHEKFQQQGLVDNDIKKEFKPHATLMKLKGKTVIKHKHGKNKEVIKRIPSEIYEHFMGFDFGTHCLESVELSSMLLPKGDDGYYIRLENIEL</sequence>
<evidence type="ECO:0000313" key="3">
    <source>
        <dbReference type="EMBL" id="RIA95758.1"/>
    </source>
</evidence>
<dbReference type="InterPro" id="IPR052641">
    <property type="entry name" value="AKAP7_isoform_gamma"/>
</dbReference>
<evidence type="ECO:0000256" key="1">
    <source>
        <dbReference type="SAM" id="MobiDB-lite"/>
    </source>
</evidence>
<dbReference type="PANTHER" id="PTHR15934">
    <property type="entry name" value="RNA 2',3'-CYCLIC PHOSPHODIESTERASE"/>
    <property type="match status" value="1"/>
</dbReference>
<proteinExistence type="predicted"/>
<dbReference type="Gene3D" id="3.90.1140.10">
    <property type="entry name" value="Cyclic phosphodiesterase"/>
    <property type="match status" value="1"/>
</dbReference>
<dbReference type="GO" id="GO:0034237">
    <property type="term" value="F:protein kinase A regulatory subunit binding"/>
    <property type="evidence" value="ECO:0007669"/>
    <property type="project" value="TreeGrafter"/>
</dbReference>
<evidence type="ECO:0000313" key="4">
    <source>
        <dbReference type="Proteomes" id="UP000265703"/>
    </source>
</evidence>
<dbReference type="EMBL" id="QKYT01000055">
    <property type="protein sequence ID" value="RIA95758.1"/>
    <property type="molecule type" value="Genomic_DNA"/>
</dbReference>
<dbReference type="InterPro" id="IPR009097">
    <property type="entry name" value="Cyclic_Pdiesterase"/>
</dbReference>
<gene>
    <name evidence="3" type="ORF">C1645_816196</name>
</gene>
<comment type="caution">
    <text evidence="3">The sequence shown here is derived from an EMBL/GenBank/DDBJ whole genome shotgun (WGS) entry which is preliminary data.</text>
</comment>
<dbReference type="PANTHER" id="PTHR15934:SF2">
    <property type="entry name" value="A-KINASE ANCHOR PROTEIN 7-LIKE PHOSPHOESTERASE DOMAIN-CONTAINING PROTEIN"/>
    <property type="match status" value="1"/>
</dbReference>
<dbReference type="Proteomes" id="UP000265703">
    <property type="component" value="Unassembled WGS sequence"/>
</dbReference>
<feature type="compositionally biased region" description="Basic residues" evidence="1">
    <location>
        <begin position="40"/>
        <end position="54"/>
    </location>
</feature>
<feature type="domain" description="A-kinase anchor protein 7-like phosphoesterase" evidence="2">
    <location>
        <begin position="98"/>
        <end position="304"/>
    </location>
</feature>
<dbReference type="OrthoDB" id="277832at2759"/>
<keyword evidence="4" id="KW-1185">Reference proteome</keyword>
<dbReference type="GO" id="GO:0010738">
    <property type="term" value="P:regulation of protein kinase A signaling"/>
    <property type="evidence" value="ECO:0007669"/>
    <property type="project" value="TreeGrafter"/>
</dbReference>
<evidence type="ECO:0000259" key="2">
    <source>
        <dbReference type="Pfam" id="PF10469"/>
    </source>
</evidence>
<dbReference type="SUPFAM" id="SSF55144">
    <property type="entry name" value="LigT-like"/>
    <property type="match status" value="1"/>
</dbReference>
<dbReference type="AlphaFoldDB" id="A0A397TC19"/>
<reference evidence="3 4" key="1">
    <citation type="submission" date="2018-06" db="EMBL/GenBank/DDBJ databases">
        <title>Comparative genomics reveals the genomic features of Rhizophagus irregularis, R. cerebriforme, R. diaphanum and Gigaspora rosea, and their symbiotic lifestyle signature.</title>
        <authorList>
            <person name="Morin E."/>
            <person name="San Clemente H."/>
            <person name="Chen E.C.H."/>
            <person name="De La Providencia I."/>
            <person name="Hainaut M."/>
            <person name="Kuo A."/>
            <person name="Kohler A."/>
            <person name="Murat C."/>
            <person name="Tang N."/>
            <person name="Roy S."/>
            <person name="Loubradou J."/>
            <person name="Henrissat B."/>
            <person name="Grigoriev I.V."/>
            <person name="Corradi N."/>
            <person name="Roux C."/>
            <person name="Martin F.M."/>
        </authorList>
    </citation>
    <scope>NUCLEOTIDE SEQUENCE [LARGE SCALE GENOMIC DNA]</scope>
    <source>
        <strain evidence="3 4">DAOM 227022</strain>
    </source>
</reference>
<protein>
    <submittedName>
        <fullName evidence="3">AKAP7 2'5' RNA ligase-like domain-containing protein</fullName>
    </submittedName>
</protein>
<name>A0A397TC19_9GLOM</name>
<organism evidence="3 4">
    <name type="scientific">Glomus cerebriforme</name>
    <dbReference type="NCBI Taxonomy" id="658196"/>
    <lineage>
        <taxon>Eukaryota</taxon>
        <taxon>Fungi</taxon>
        <taxon>Fungi incertae sedis</taxon>
        <taxon>Mucoromycota</taxon>
        <taxon>Glomeromycotina</taxon>
        <taxon>Glomeromycetes</taxon>
        <taxon>Glomerales</taxon>
        <taxon>Glomeraceae</taxon>
        <taxon>Glomus</taxon>
    </lineage>
</organism>